<dbReference type="GO" id="GO:0022857">
    <property type="term" value="F:transmembrane transporter activity"/>
    <property type="evidence" value="ECO:0007669"/>
    <property type="project" value="InterPro"/>
</dbReference>
<keyword evidence="8" id="KW-1185">Reference proteome</keyword>
<organism evidence="7 8">
    <name type="scientific">Propionicimonas paludicola</name>
    <dbReference type="NCBI Taxonomy" id="185243"/>
    <lineage>
        <taxon>Bacteria</taxon>
        <taxon>Bacillati</taxon>
        <taxon>Actinomycetota</taxon>
        <taxon>Actinomycetes</taxon>
        <taxon>Propionibacteriales</taxon>
        <taxon>Nocardioidaceae</taxon>
        <taxon>Propionicimonas</taxon>
    </lineage>
</organism>
<evidence type="ECO:0000256" key="2">
    <source>
        <dbReference type="ARBA" id="ARBA00022692"/>
    </source>
</evidence>
<feature type="transmembrane region" description="Helical" evidence="6">
    <location>
        <begin position="143"/>
        <end position="161"/>
    </location>
</feature>
<evidence type="ECO:0000256" key="1">
    <source>
        <dbReference type="ARBA" id="ARBA00004141"/>
    </source>
</evidence>
<dbReference type="Proteomes" id="UP000226079">
    <property type="component" value="Unassembled WGS sequence"/>
</dbReference>
<dbReference type="InterPro" id="IPR053153">
    <property type="entry name" value="APC_K+_Transporter"/>
</dbReference>
<evidence type="ECO:0000313" key="7">
    <source>
        <dbReference type="EMBL" id="PFG18044.1"/>
    </source>
</evidence>
<feature type="compositionally biased region" description="Pro residues" evidence="5">
    <location>
        <begin position="648"/>
        <end position="659"/>
    </location>
</feature>
<dbReference type="RefSeq" id="WP_211283378.1">
    <property type="nucleotide sequence ID" value="NZ_PDJC01000001.1"/>
</dbReference>
<feature type="transmembrane region" description="Helical" evidence="6">
    <location>
        <begin position="111"/>
        <end position="131"/>
    </location>
</feature>
<evidence type="ECO:0000256" key="5">
    <source>
        <dbReference type="SAM" id="MobiDB-lite"/>
    </source>
</evidence>
<dbReference type="PANTHER" id="PTHR47704:SF1">
    <property type="entry name" value="POTASSIUM TRANSPORTER KIMA"/>
    <property type="match status" value="1"/>
</dbReference>
<sequence length="679" mass="72845">MTIGFRAPKRLLVGNPMRSAQMHETLLPKRLALPVYCSDPISSNAYATQEILLVLALGGASAVLITPWVALVVVGLLALVTLSYRQTCYAYPDGGGAYAVSKANLGRTASLIAASALMVDYVMTVAVSIAASVENLVSAFPELHTYTVELCVGFIVVLMLMNLRGVRESGTVFAIPTYGFIVSVFVMLGAGFWQMLQGHAPVAESAAFGFTGLTPSGAALLILLLRAFASGCTSLTGVEAVSNGVPTFRSPKSHNAALTLIAMAVLSITMMVGLSFLATSAGVHIADSPSHELSGVPEGYVQRTVLAQLASAIFGNNSFGFFAVQGFTTLILALAANTAFNGFPILGSILAEDRFLPKQLTRRGDRLVFSNGIVILATTAAALIVIFGGSVTKLIQLYILGVFVSFTLSQLGMVIYWRRQAREHGWTPAHITSAIINAVGALATAVVLVIVLITKFTHGAYLVVIAMPLLVFLMFRIHRHYQRVSRQLQPRAAGIILPSRIHAVVLISQLNEPSLKALAFARAIHPSTITALRVDTNPARTAKLIEDWAARDIPVPLSIVTSDYRDLVEPVLSYLDRIHIGPRDVVQVFIPEYVVGHWWEAILHNQSALRLKTRLLFMPGVMVTSVPYQLKSAEPYRLSPPGAGAEPPARPPQPEPGTSPRPQSAAQGTREENLASSVR</sequence>
<dbReference type="Pfam" id="PF13520">
    <property type="entry name" value="AA_permease_2"/>
    <property type="match status" value="1"/>
</dbReference>
<protein>
    <submittedName>
        <fullName evidence="7">Amino acid/polyamine/organocation transporter (APC superfamily)</fullName>
    </submittedName>
</protein>
<accession>A0A2A9CUE2</accession>
<feature type="transmembrane region" description="Helical" evidence="6">
    <location>
        <begin position="256"/>
        <end position="278"/>
    </location>
</feature>
<evidence type="ECO:0000256" key="6">
    <source>
        <dbReference type="SAM" id="Phobius"/>
    </source>
</evidence>
<dbReference type="AlphaFoldDB" id="A0A2A9CUE2"/>
<gene>
    <name evidence="7" type="ORF">ATK74_2624</name>
</gene>
<feature type="transmembrane region" description="Helical" evidence="6">
    <location>
        <begin position="429"/>
        <end position="453"/>
    </location>
</feature>
<keyword evidence="2 6" id="KW-0812">Transmembrane</keyword>
<evidence type="ECO:0000256" key="3">
    <source>
        <dbReference type="ARBA" id="ARBA00022989"/>
    </source>
</evidence>
<feature type="transmembrane region" description="Helical" evidence="6">
    <location>
        <begin position="205"/>
        <end position="225"/>
    </location>
</feature>
<dbReference type="EMBL" id="PDJC01000001">
    <property type="protein sequence ID" value="PFG18044.1"/>
    <property type="molecule type" value="Genomic_DNA"/>
</dbReference>
<evidence type="ECO:0000313" key="8">
    <source>
        <dbReference type="Proteomes" id="UP000226079"/>
    </source>
</evidence>
<feature type="transmembrane region" description="Helical" evidence="6">
    <location>
        <begin position="319"/>
        <end position="346"/>
    </location>
</feature>
<reference evidence="7 8" key="1">
    <citation type="submission" date="2017-10" db="EMBL/GenBank/DDBJ databases">
        <title>Sequencing the genomes of 1000 actinobacteria strains.</title>
        <authorList>
            <person name="Klenk H.-P."/>
        </authorList>
    </citation>
    <scope>NUCLEOTIDE SEQUENCE [LARGE SCALE GENOMIC DNA]</scope>
    <source>
        <strain evidence="7 8">DSM 15597</strain>
    </source>
</reference>
<comment type="caution">
    <text evidence="7">The sequence shown here is derived from an EMBL/GenBank/DDBJ whole genome shotgun (WGS) entry which is preliminary data.</text>
</comment>
<feature type="transmembrane region" description="Helical" evidence="6">
    <location>
        <begin position="459"/>
        <end position="477"/>
    </location>
</feature>
<evidence type="ECO:0000256" key="4">
    <source>
        <dbReference type="ARBA" id="ARBA00023136"/>
    </source>
</evidence>
<keyword evidence="4 6" id="KW-0472">Membrane</keyword>
<keyword evidence="3 6" id="KW-1133">Transmembrane helix</keyword>
<dbReference type="InterPro" id="IPR002293">
    <property type="entry name" value="AA/rel_permease1"/>
</dbReference>
<feature type="transmembrane region" description="Helical" evidence="6">
    <location>
        <begin position="367"/>
        <end position="389"/>
    </location>
</feature>
<name>A0A2A9CUE2_9ACTN</name>
<dbReference type="GO" id="GO:0016020">
    <property type="term" value="C:membrane"/>
    <property type="evidence" value="ECO:0007669"/>
    <property type="project" value="UniProtKB-SubCell"/>
</dbReference>
<feature type="transmembrane region" description="Helical" evidence="6">
    <location>
        <begin position="395"/>
        <end position="417"/>
    </location>
</feature>
<feature type="region of interest" description="Disordered" evidence="5">
    <location>
        <begin position="634"/>
        <end position="679"/>
    </location>
</feature>
<comment type="subcellular location">
    <subcellularLocation>
        <location evidence="1">Membrane</location>
        <topology evidence="1">Multi-pass membrane protein</topology>
    </subcellularLocation>
</comment>
<dbReference type="Gene3D" id="1.20.1740.10">
    <property type="entry name" value="Amino acid/polyamine transporter I"/>
    <property type="match status" value="1"/>
</dbReference>
<dbReference type="PANTHER" id="PTHR47704">
    <property type="entry name" value="POTASSIUM TRANSPORTER KIMA"/>
    <property type="match status" value="1"/>
</dbReference>
<proteinExistence type="predicted"/>
<feature type="transmembrane region" description="Helical" evidence="6">
    <location>
        <begin position="173"/>
        <end position="193"/>
    </location>
</feature>
<feature type="transmembrane region" description="Helical" evidence="6">
    <location>
        <begin position="51"/>
        <end position="80"/>
    </location>
</feature>